<protein>
    <submittedName>
        <fullName evidence="2">Uncharacterized protein</fullName>
    </submittedName>
</protein>
<accession>A0AAP0RRV7</accession>
<dbReference type="EMBL" id="JBBPBK010000006">
    <property type="protein sequence ID" value="KAK9283018.1"/>
    <property type="molecule type" value="Genomic_DNA"/>
</dbReference>
<proteinExistence type="predicted"/>
<sequence>MAVRVKAKINAWKGSLLSIGGHIELVASAINSMLLYCFLVYTWPVSLLQ</sequence>
<evidence type="ECO:0000256" key="1">
    <source>
        <dbReference type="SAM" id="Phobius"/>
    </source>
</evidence>
<name>A0AAP0RRV7_LIQFO</name>
<dbReference type="AlphaFoldDB" id="A0AAP0RRV7"/>
<dbReference type="Proteomes" id="UP001415857">
    <property type="component" value="Unassembled WGS sequence"/>
</dbReference>
<evidence type="ECO:0000313" key="3">
    <source>
        <dbReference type="Proteomes" id="UP001415857"/>
    </source>
</evidence>
<comment type="caution">
    <text evidence="2">The sequence shown here is derived from an EMBL/GenBank/DDBJ whole genome shotgun (WGS) entry which is preliminary data.</text>
</comment>
<keyword evidence="1" id="KW-1133">Transmembrane helix</keyword>
<organism evidence="2 3">
    <name type="scientific">Liquidambar formosana</name>
    <name type="common">Formosan gum</name>
    <dbReference type="NCBI Taxonomy" id="63359"/>
    <lineage>
        <taxon>Eukaryota</taxon>
        <taxon>Viridiplantae</taxon>
        <taxon>Streptophyta</taxon>
        <taxon>Embryophyta</taxon>
        <taxon>Tracheophyta</taxon>
        <taxon>Spermatophyta</taxon>
        <taxon>Magnoliopsida</taxon>
        <taxon>eudicotyledons</taxon>
        <taxon>Gunneridae</taxon>
        <taxon>Pentapetalae</taxon>
        <taxon>Saxifragales</taxon>
        <taxon>Altingiaceae</taxon>
        <taxon>Liquidambar</taxon>
    </lineage>
</organism>
<keyword evidence="1" id="KW-0812">Transmembrane</keyword>
<keyword evidence="1" id="KW-0472">Membrane</keyword>
<gene>
    <name evidence="2" type="ORF">L1049_011245</name>
</gene>
<evidence type="ECO:0000313" key="2">
    <source>
        <dbReference type="EMBL" id="KAK9283018.1"/>
    </source>
</evidence>
<feature type="transmembrane region" description="Helical" evidence="1">
    <location>
        <begin position="21"/>
        <end position="43"/>
    </location>
</feature>
<reference evidence="2 3" key="1">
    <citation type="journal article" date="2024" name="Plant J.">
        <title>Genome sequences and population genomics reveal climatic adaptation and genomic divergence between two closely related sweetgum species.</title>
        <authorList>
            <person name="Xu W.Q."/>
            <person name="Ren C.Q."/>
            <person name="Zhang X.Y."/>
            <person name="Comes H.P."/>
            <person name="Liu X.H."/>
            <person name="Li Y.G."/>
            <person name="Kettle C.J."/>
            <person name="Jalonen R."/>
            <person name="Gaisberger H."/>
            <person name="Ma Y.Z."/>
            <person name="Qiu Y.X."/>
        </authorList>
    </citation>
    <scope>NUCLEOTIDE SEQUENCE [LARGE SCALE GENOMIC DNA]</scope>
    <source>
        <strain evidence="2">Hangzhou</strain>
    </source>
</reference>
<keyword evidence="3" id="KW-1185">Reference proteome</keyword>